<dbReference type="SUPFAM" id="SSF56436">
    <property type="entry name" value="C-type lectin-like"/>
    <property type="match status" value="1"/>
</dbReference>
<feature type="domain" description="Sulfatase-modifying factor enzyme-like" evidence="1">
    <location>
        <begin position="373"/>
        <end position="592"/>
    </location>
</feature>
<dbReference type="OrthoDB" id="9768004at2"/>
<sequence length="596" mass="67134">MPAHEFRQIFLSAVTREFERSRQLLRSDLMGPDMPCKVVEQGDFAVSGMTLLEKLSRYISESMAVVHLVGDATGSVAKPLEIEAYLQAHPNFLAGYPSLRASLGNFAQVSYTQWEAYMALSHGIPLFIHIADKEFTERPLGFECAQAEINSQRQHLDRLRSLGLDRVAFVSSERLSSQVLRSMSRLLNSSGTPVDKDSAYDLEAFAQLRESDEQGAEDPIAVIVPVHLELGLPPHLLLGQSVAIEFHLKEPGRTAVEHITIDFEIGLHRVSVRRDLLDRGQSVRLFADSPIVLEQEGTPPMRILLCCERSSIREKFEWQEIANVITAEALMTRTGIVPRSKPRPKKIRLQLVHEELRPRRGILDLFLQPVPAAGTRFDMGSPMTERGRQQDESQHPVRFSHSWWMAQNPISQAQYKAVMNNNPAKFHDQSDHFPIENVTWFEAVEFCEKLTLMEQSEDKLPLGFQYRLPTEAEWEFSCRAGDDGIPQTSSSRTGGSEATAITHAISTFPLDGNRGANRYGLCDMTGNVFQWCLDHYAPYPSDLTVDPCHKSNDGQRVVRGGSWYDAAPLRRPAARMRCAPETRSSRIGFRIVLARV</sequence>
<evidence type="ECO:0000259" key="1">
    <source>
        <dbReference type="Pfam" id="PF03781"/>
    </source>
</evidence>
<evidence type="ECO:0000313" key="3">
    <source>
        <dbReference type="Proteomes" id="UP000190774"/>
    </source>
</evidence>
<dbReference type="Proteomes" id="UP000190774">
    <property type="component" value="Unassembled WGS sequence"/>
</dbReference>
<dbReference type="GO" id="GO:0120147">
    <property type="term" value="F:formylglycine-generating oxidase activity"/>
    <property type="evidence" value="ECO:0007669"/>
    <property type="project" value="TreeGrafter"/>
</dbReference>
<keyword evidence="3" id="KW-1185">Reference proteome</keyword>
<organism evidence="2 3">
    <name type="scientific">Prosthecobacter debontii</name>
    <dbReference type="NCBI Taxonomy" id="48467"/>
    <lineage>
        <taxon>Bacteria</taxon>
        <taxon>Pseudomonadati</taxon>
        <taxon>Verrucomicrobiota</taxon>
        <taxon>Verrucomicrobiia</taxon>
        <taxon>Verrucomicrobiales</taxon>
        <taxon>Verrucomicrobiaceae</taxon>
        <taxon>Prosthecobacter</taxon>
    </lineage>
</organism>
<dbReference type="InterPro" id="IPR016187">
    <property type="entry name" value="CTDL_fold"/>
</dbReference>
<dbReference type="InterPro" id="IPR005532">
    <property type="entry name" value="SUMF_dom"/>
</dbReference>
<proteinExistence type="predicted"/>
<reference evidence="3" key="1">
    <citation type="submission" date="2017-02" db="EMBL/GenBank/DDBJ databases">
        <authorList>
            <person name="Varghese N."/>
            <person name="Submissions S."/>
        </authorList>
    </citation>
    <scope>NUCLEOTIDE SEQUENCE [LARGE SCALE GENOMIC DNA]</scope>
    <source>
        <strain evidence="3">ATCC 700200</strain>
    </source>
</reference>
<accession>A0A1T4XMD9</accession>
<dbReference type="PANTHER" id="PTHR23150">
    <property type="entry name" value="SULFATASE MODIFYING FACTOR 1, 2"/>
    <property type="match status" value="1"/>
</dbReference>
<name>A0A1T4XMD9_9BACT</name>
<dbReference type="InterPro" id="IPR042095">
    <property type="entry name" value="SUMF_sf"/>
</dbReference>
<dbReference type="Gene3D" id="3.90.1580.10">
    <property type="entry name" value="paralog of FGE (formylglycine-generating enzyme)"/>
    <property type="match status" value="1"/>
</dbReference>
<dbReference type="Pfam" id="PF03781">
    <property type="entry name" value="FGE-sulfatase"/>
    <property type="match status" value="1"/>
</dbReference>
<dbReference type="InterPro" id="IPR051043">
    <property type="entry name" value="Sulfatase_Mod_Factor_Kinase"/>
</dbReference>
<evidence type="ECO:0000313" key="2">
    <source>
        <dbReference type="EMBL" id="SKA90722.1"/>
    </source>
</evidence>
<dbReference type="STRING" id="48467.SAMN02745166_01738"/>
<dbReference type="PANTHER" id="PTHR23150:SF19">
    <property type="entry name" value="FORMYLGLYCINE-GENERATING ENZYME"/>
    <property type="match status" value="1"/>
</dbReference>
<protein>
    <submittedName>
        <fullName evidence="2">Formylglycine-generating enzyme, required for sulfatase activity, contains SUMF1/FGE domain</fullName>
    </submittedName>
</protein>
<dbReference type="AlphaFoldDB" id="A0A1T4XMD9"/>
<dbReference type="EMBL" id="FUYE01000004">
    <property type="protein sequence ID" value="SKA90722.1"/>
    <property type="molecule type" value="Genomic_DNA"/>
</dbReference>
<dbReference type="RefSeq" id="WP_078812913.1">
    <property type="nucleotide sequence ID" value="NZ_FUYE01000004.1"/>
</dbReference>
<gene>
    <name evidence="2" type="ORF">SAMN02745166_01738</name>
</gene>